<feature type="domain" description="DSBA-like thioredoxin" evidence="1">
    <location>
        <begin position="13"/>
        <end position="186"/>
    </location>
</feature>
<evidence type="ECO:0000313" key="3">
    <source>
        <dbReference type="Proteomes" id="UP000318126"/>
    </source>
</evidence>
<dbReference type="Proteomes" id="UP000318126">
    <property type="component" value="Unassembled WGS sequence"/>
</dbReference>
<dbReference type="CDD" id="cd03025">
    <property type="entry name" value="DsbA_FrnE_like"/>
    <property type="match status" value="1"/>
</dbReference>
<dbReference type="Gene3D" id="1.10.472.60">
    <property type="entry name" value="putative protein disulfide isomerase domain"/>
    <property type="match status" value="1"/>
</dbReference>
<evidence type="ECO:0000259" key="1">
    <source>
        <dbReference type="Pfam" id="PF01323"/>
    </source>
</evidence>
<dbReference type="AlphaFoldDB" id="A0A553JNI6"/>
<name>A0A553JNI6_SHEHA</name>
<comment type="caution">
    <text evidence="2">The sequence shown here is derived from an EMBL/GenBank/DDBJ whole genome shotgun (WGS) entry which is preliminary data.</text>
</comment>
<dbReference type="SUPFAM" id="SSF52833">
    <property type="entry name" value="Thioredoxin-like"/>
    <property type="match status" value="1"/>
</dbReference>
<dbReference type="EMBL" id="VKGK01000014">
    <property type="protein sequence ID" value="TRY14022.1"/>
    <property type="molecule type" value="Genomic_DNA"/>
</dbReference>
<dbReference type="OrthoDB" id="9813770at2"/>
<dbReference type="InterPro" id="IPR001853">
    <property type="entry name" value="DSBA-like_thioredoxin_dom"/>
</dbReference>
<dbReference type="Pfam" id="PF01323">
    <property type="entry name" value="DSBA"/>
    <property type="match status" value="1"/>
</dbReference>
<dbReference type="PANTHER" id="PTHR13887">
    <property type="entry name" value="GLUTATHIONE S-TRANSFERASE KAPPA"/>
    <property type="match status" value="1"/>
</dbReference>
<protein>
    <submittedName>
        <fullName evidence="2">DsbA family protein</fullName>
    </submittedName>
</protein>
<dbReference type="Gene3D" id="3.40.30.10">
    <property type="entry name" value="Glutaredoxin"/>
    <property type="match status" value="1"/>
</dbReference>
<dbReference type="InterPro" id="IPR036249">
    <property type="entry name" value="Thioredoxin-like_sf"/>
</dbReference>
<dbReference type="GO" id="GO:0016491">
    <property type="term" value="F:oxidoreductase activity"/>
    <property type="evidence" value="ECO:0007669"/>
    <property type="project" value="InterPro"/>
</dbReference>
<keyword evidence="3" id="KW-1185">Reference proteome</keyword>
<gene>
    <name evidence="2" type="ORF">FN961_12930</name>
</gene>
<organism evidence="2 3">
    <name type="scientific">Shewanella hanedai</name>
    <name type="common">Alteromonas hanedai</name>
    <dbReference type="NCBI Taxonomy" id="25"/>
    <lineage>
        <taxon>Bacteria</taxon>
        <taxon>Pseudomonadati</taxon>
        <taxon>Pseudomonadota</taxon>
        <taxon>Gammaproteobacteria</taxon>
        <taxon>Alteromonadales</taxon>
        <taxon>Shewanellaceae</taxon>
        <taxon>Shewanella</taxon>
    </lineage>
</organism>
<sequence length="209" mass="24080">MNLKKSPKPTLYYVYDPMCSWCWGYAPTWHKLRTALAESGITVEYKLGGLAPDSNEPMPQEMQTFLEQTWHKISDQLGTAFNYDFWQNCQPRRSTYPACRAVLIAREYGLAQQMLSRIQTAYYLEARNPSDLDTLTAIATKIGLNNAEFVTQMHSELLNQKLMTEIATVRQLPIQGFPSLVLEKNGLFKPIPLDYLDWQNSYQQIINDV</sequence>
<proteinExistence type="predicted"/>
<dbReference type="PANTHER" id="PTHR13887:SF54">
    <property type="entry name" value="DSBA FAMILY PROTEIN"/>
    <property type="match status" value="1"/>
</dbReference>
<dbReference type="RefSeq" id="WP_144040593.1">
    <property type="nucleotide sequence ID" value="NZ_BMPL01000014.1"/>
</dbReference>
<reference evidence="3" key="1">
    <citation type="submission" date="2019-07" db="EMBL/GenBank/DDBJ databases">
        <title>Shewanella sp. YLB-08 draft genomic sequence.</title>
        <authorList>
            <person name="Yu L."/>
        </authorList>
    </citation>
    <scope>NUCLEOTIDE SEQUENCE [LARGE SCALE GENOMIC DNA]</scope>
    <source>
        <strain evidence="3">JCM 20706</strain>
    </source>
</reference>
<evidence type="ECO:0000313" key="2">
    <source>
        <dbReference type="EMBL" id="TRY14022.1"/>
    </source>
</evidence>
<accession>A0A553JNI6</accession>